<dbReference type="GO" id="GO:0045892">
    <property type="term" value="P:negative regulation of DNA-templated transcription"/>
    <property type="evidence" value="ECO:0007669"/>
    <property type="project" value="TreeGrafter"/>
</dbReference>
<protein>
    <submittedName>
        <fullName evidence="5">Winged helix-turn-helix transcriptional regulator</fullName>
    </submittedName>
</protein>
<name>A0A6L9QEJ9_9ACTN</name>
<dbReference type="Proteomes" id="UP000475532">
    <property type="component" value="Unassembled WGS sequence"/>
</dbReference>
<evidence type="ECO:0000256" key="1">
    <source>
        <dbReference type="ARBA" id="ARBA00023015"/>
    </source>
</evidence>
<proteinExistence type="predicted"/>
<evidence type="ECO:0000259" key="4">
    <source>
        <dbReference type="PROSITE" id="PS50949"/>
    </source>
</evidence>
<sequence>MDRTPVDPTSDRPVVKQVADRIRTQIQDGVFQPGQVLPGEHHMTEWFGVSRASVREALTILRGEGLVETIPRVGTRVRAERAKATVPIAAGVQVTARMPSEAERREYALPLGVPVMVLTHPDGTMQVLPADRFAVVAGDEV</sequence>
<reference evidence="5 6" key="1">
    <citation type="submission" date="2020-01" db="EMBL/GenBank/DDBJ databases">
        <title>Insect and environment-associated Actinomycetes.</title>
        <authorList>
            <person name="Currrie C."/>
            <person name="Chevrette M."/>
            <person name="Carlson C."/>
            <person name="Stubbendieck R."/>
            <person name="Wendt-Pienkowski E."/>
        </authorList>
    </citation>
    <scope>NUCLEOTIDE SEQUENCE [LARGE SCALE GENOMIC DNA]</scope>
    <source>
        <strain evidence="5 6">SID10258</strain>
    </source>
</reference>
<evidence type="ECO:0000256" key="2">
    <source>
        <dbReference type="ARBA" id="ARBA00023125"/>
    </source>
</evidence>
<feature type="domain" description="HTH gntR-type" evidence="4">
    <location>
        <begin position="12"/>
        <end position="80"/>
    </location>
</feature>
<evidence type="ECO:0000313" key="6">
    <source>
        <dbReference type="Proteomes" id="UP000475532"/>
    </source>
</evidence>
<evidence type="ECO:0000313" key="5">
    <source>
        <dbReference type="EMBL" id="NEA22614.1"/>
    </source>
</evidence>
<gene>
    <name evidence="5" type="ORF">G3I70_08930</name>
</gene>
<dbReference type="RefSeq" id="WP_163054378.1">
    <property type="nucleotide sequence ID" value="NZ_JAAGLI010000213.1"/>
</dbReference>
<dbReference type="Gene3D" id="1.10.10.10">
    <property type="entry name" value="Winged helix-like DNA-binding domain superfamily/Winged helix DNA-binding domain"/>
    <property type="match status" value="1"/>
</dbReference>
<dbReference type="PANTHER" id="PTHR44846">
    <property type="entry name" value="MANNOSYL-D-GLYCERATE TRANSPORT/METABOLISM SYSTEM REPRESSOR MNGR-RELATED"/>
    <property type="match status" value="1"/>
</dbReference>
<dbReference type="CDD" id="cd07377">
    <property type="entry name" value="WHTH_GntR"/>
    <property type="match status" value="1"/>
</dbReference>
<keyword evidence="2" id="KW-0238">DNA-binding</keyword>
<dbReference type="PROSITE" id="PS50949">
    <property type="entry name" value="HTH_GNTR"/>
    <property type="match status" value="1"/>
</dbReference>
<keyword evidence="1" id="KW-0805">Transcription regulation</keyword>
<dbReference type="Pfam" id="PF00392">
    <property type="entry name" value="GntR"/>
    <property type="match status" value="1"/>
</dbReference>
<keyword evidence="3" id="KW-0804">Transcription</keyword>
<dbReference type="PANTHER" id="PTHR44846:SF17">
    <property type="entry name" value="GNTR-FAMILY TRANSCRIPTIONAL REGULATOR"/>
    <property type="match status" value="1"/>
</dbReference>
<dbReference type="EMBL" id="JAAGLI010000213">
    <property type="protein sequence ID" value="NEA22614.1"/>
    <property type="molecule type" value="Genomic_DNA"/>
</dbReference>
<dbReference type="InterPro" id="IPR036390">
    <property type="entry name" value="WH_DNA-bd_sf"/>
</dbReference>
<dbReference type="GO" id="GO:0003677">
    <property type="term" value="F:DNA binding"/>
    <property type="evidence" value="ECO:0007669"/>
    <property type="project" value="UniProtKB-KW"/>
</dbReference>
<dbReference type="SMART" id="SM00345">
    <property type="entry name" value="HTH_GNTR"/>
    <property type="match status" value="1"/>
</dbReference>
<organism evidence="5 6">
    <name type="scientific">Actinomadura bangladeshensis</name>
    <dbReference type="NCBI Taxonomy" id="453573"/>
    <lineage>
        <taxon>Bacteria</taxon>
        <taxon>Bacillati</taxon>
        <taxon>Actinomycetota</taxon>
        <taxon>Actinomycetes</taxon>
        <taxon>Streptosporangiales</taxon>
        <taxon>Thermomonosporaceae</taxon>
        <taxon>Actinomadura</taxon>
    </lineage>
</organism>
<evidence type="ECO:0000256" key="3">
    <source>
        <dbReference type="ARBA" id="ARBA00023163"/>
    </source>
</evidence>
<dbReference type="InterPro" id="IPR036388">
    <property type="entry name" value="WH-like_DNA-bd_sf"/>
</dbReference>
<accession>A0A6L9QEJ9</accession>
<dbReference type="InterPro" id="IPR000524">
    <property type="entry name" value="Tscrpt_reg_HTH_GntR"/>
</dbReference>
<dbReference type="GO" id="GO:0003700">
    <property type="term" value="F:DNA-binding transcription factor activity"/>
    <property type="evidence" value="ECO:0007669"/>
    <property type="project" value="InterPro"/>
</dbReference>
<dbReference type="PRINTS" id="PR00035">
    <property type="entry name" value="HTHGNTR"/>
</dbReference>
<dbReference type="SUPFAM" id="SSF46785">
    <property type="entry name" value="Winged helix' DNA-binding domain"/>
    <property type="match status" value="1"/>
</dbReference>
<dbReference type="InterPro" id="IPR050679">
    <property type="entry name" value="Bact_HTH_transcr_reg"/>
</dbReference>
<dbReference type="AlphaFoldDB" id="A0A6L9QEJ9"/>
<comment type="caution">
    <text evidence="5">The sequence shown here is derived from an EMBL/GenBank/DDBJ whole genome shotgun (WGS) entry which is preliminary data.</text>
</comment>